<evidence type="ECO:0000313" key="3">
    <source>
        <dbReference type="RefSeq" id="XP_022922829.1"/>
    </source>
</evidence>
<dbReference type="PROSITE" id="PS00028">
    <property type="entry name" value="ZINC_FINGER_C2H2_1"/>
    <property type="match status" value="2"/>
</dbReference>
<evidence type="ECO:0000313" key="2">
    <source>
        <dbReference type="Proteomes" id="UP000504609"/>
    </source>
</evidence>
<reference evidence="3" key="1">
    <citation type="submission" date="2025-08" db="UniProtKB">
        <authorList>
            <consortium name="RefSeq"/>
        </authorList>
    </citation>
    <scope>IDENTIFICATION</scope>
    <source>
        <tissue evidence="3">Young leaves</tissue>
    </source>
</reference>
<dbReference type="KEGG" id="cmos:111430695"/>
<dbReference type="Proteomes" id="UP000504609">
    <property type="component" value="Unplaced"/>
</dbReference>
<dbReference type="PANTHER" id="PTHR21354">
    <property type="entry name" value="ZINC FINGER PROTEIN 511"/>
    <property type="match status" value="1"/>
</dbReference>
<organism evidence="2 3">
    <name type="scientific">Cucurbita moschata</name>
    <name type="common">Winter crookneck squash</name>
    <name type="synonym">Cucurbita pepo var. moschata</name>
    <dbReference type="NCBI Taxonomy" id="3662"/>
    <lineage>
        <taxon>Eukaryota</taxon>
        <taxon>Viridiplantae</taxon>
        <taxon>Streptophyta</taxon>
        <taxon>Embryophyta</taxon>
        <taxon>Tracheophyta</taxon>
        <taxon>Spermatophyta</taxon>
        <taxon>Magnoliopsida</taxon>
        <taxon>eudicotyledons</taxon>
        <taxon>Gunneridae</taxon>
        <taxon>Pentapetalae</taxon>
        <taxon>rosids</taxon>
        <taxon>fabids</taxon>
        <taxon>Cucurbitales</taxon>
        <taxon>Cucurbitaceae</taxon>
        <taxon>Cucurbiteae</taxon>
        <taxon>Cucurbita</taxon>
    </lineage>
</organism>
<keyword evidence="2" id="KW-1185">Reference proteome</keyword>
<protein>
    <submittedName>
        <fullName evidence="3">Zinc finger protein 511</fullName>
    </submittedName>
</protein>
<proteinExistence type="predicted"/>
<dbReference type="InterPro" id="IPR013087">
    <property type="entry name" value="Znf_C2H2_type"/>
</dbReference>
<dbReference type="AlphaFoldDB" id="A0A6J1E4J7"/>
<feature type="domain" description="C2H2-type" evidence="1">
    <location>
        <begin position="130"/>
        <end position="153"/>
    </location>
</feature>
<dbReference type="RefSeq" id="XP_022922829.1">
    <property type="nucleotide sequence ID" value="XM_023067061.1"/>
</dbReference>
<evidence type="ECO:0000259" key="1">
    <source>
        <dbReference type="PROSITE" id="PS00028"/>
    </source>
</evidence>
<name>A0A6J1E4J7_CUCMO</name>
<dbReference type="InterPro" id="IPR039258">
    <property type="entry name" value="ZNF511"/>
</dbReference>
<dbReference type="SMART" id="SM00355">
    <property type="entry name" value="ZnF_C2H2"/>
    <property type="match status" value="3"/>
</dbReference>
<feature type="domain" description="C2H2-type" evidence="1">
    <location>
        <begin position="92"/>
        <end position="113"/>
    </location>
</feature>
<dbReference type="GeneID" id="111430695"/>
<sequence length="249" mass="28454">MEVEPQSEFPYWKPFQRRFDPDSPFFASGNVEREILAKQVALDLTEDEKFQLHNMVVDVGRKIFCPIVGCGAHLKSLDDFEDHYNSRHTASCSVCPRVYPTSRLLSLHVSEAHDSFFQAKVARGYDMYECLVEGCGLKFKSYKSRQQHLVDKHKFSASFEFFKKAPPSKKQRQKLYRKQVLQPREETSIMEVENETMDGLILGVSKLSTSDSTPSSVSFGRRHTRGLTFVPRAVQREKVSDSSTAGSNK</sequence>
<accession>A0A6J1E4J7</accession>
<dbReference type="PANTHER" id="PTHR21354:SF0">
    <property type="entry name" value="ZINC FINGER PROTEIN 511"/>
    <property type="match status" value="1"/>
</dbReference>
<gene>
    <name evidence="3" type="primary">LOC111430695</name>
</gene>